<evidence type="ECO:0000256" key="10">
    <source>
        <dbReference type="ARBA" id="ARBA00023299"/>
    </source>
</evidence>
<evidence type="ECO:0000313" key="16">
    <source>
        <dbReference type="Proteomes" id="UP000007934"/>
    </source>
</evidence>
<comment type="pathway">
    <text evidence="2">Amino-acid biosynthesis; L-serine biosynthesis; L-serine from 3-phospho-D-glycerate: step 3/3.</text>
</comment>
<dbReference type="UniPathway" id="UPA00135">
    <property type="reaction ID" value="UER00198"/>
</dbReference>
<dbReference type="NCBIfam" id="TIGR00338">
    <property type="entry name" value="serB"/>
    <property type="match status" value="1"/>
</dbReference>
<dbReference type="Pfam" id="PF00702">
    <property type="entry name" value="Hydrolase"/>
    <property type="match status" value="1"/>
</dbReference>
<dbReference type="SFLD" id="SFLDG01137">
    <property type="entry name" value="C1.6.1:_Phosphoserine_Phosphat"/>
    <property type="match status" value="1"/>
</dbReference>
<evidence type="ECO:0000256" key="13">
    <source>
        <dbReference type="ARBA" id="ARBA00048523"/>
    </source>
</evidence>
<dbReference type="AlphaFoldDB" id="E7ABH1"/>
<evidence type="ECO:0000256" key="2">
    <source>
        <dbReference type="ARBA" id="ARBA00005135"/>
    </source>
</evidence>
<evidence type="ECO:0000256" key="11">
    <source>
        <dbReference type="ARBA" id="ARBA00031693"/>
    </source>
</evidence>
<evidence type="ECO:0000256" key="7">
    <source>
        <dbReference type="ARBA" id="ARBA00022723"/>
    </source>
</evidence>
<dbReference type="NCBIfam" id="TIGR01488">
    <property type="entry name" value="HAD-SF-IB"/>
    <property type="match status" value="1"/>
</dbReference>
<evidence type="ECO:0000256" key="9">
    <source>
        <dbReference type="ARBA" id="ARBA00022842"/>
    </source>
</evidence>
<dbReference type="KEGG" id="hfe:HFELIS_07660"/>
<keyword evidence="8 15" id="KW-0378">Hydrolase</keyword>
<keyword evidence="10" id="KW-0718">Serine biosynthesis</keyword>
<dbReference type="PANTHER" id="PTHR43344">
    <property type="entry name" value="PHOSPHOSERINE PHOSPHATASE"/>
    <property type="match status" value="1"/>
</dbReference>
<dbReference type="InterPro" id="IPR050582">
    <property type="entry name" value="HAD-like_SerB"/>
</dbReference>
<evidence type="ECO:0000256" key="14">
    <source>
        <dbReference type="PIRSR" id="PIRSR604469-1"/>
    </source>
</evidence>
<dbReference type="OrthoDB" id="9792539at2"/>
<evidence type="ECO:0000256" key="8">
    <source>
        <dbReference type="ARBA" id="ARBA00022801"/>
    </source>
</evidence>
<dbReference type="GO" id="GO:0000287">
    <property type="term" value="F:magnesium ion binding"/>
    <property type="evidence" value="ECO:0007669"/>
    <property type="project" value="TreeGrafter"/>
</dbReference>
<dbReference type="SFLD" id="SFLDS00003">
    <property type="entry name" value="Haloacid_Dehalogenase"/>
    <property type="match status" value="1"/>
</dbReference>
<keyword evidence="9" id="KW-0460">Magnesium</keyword>
<accession>E7ABH1</accession>
<keyword evidence="16" id="KW-1185">Reference proteome</keyword>
<dbReference type="eggNOG" id="COG0560">
    <property type="taxonomic scope" value="Bacteria"/>
</dbReference>
<dbReference type="EMBL" id="FQ670179">
    <property type="protein sequence ID" value="CBY82850.1"/>
    <property type="molecule type" value="Genomic_DNA"/>
</dbReference>
<dbReference type="GO" id="GO:0036424">
    <property type="term" value="F:L-phosphoserine phosphatase activity"/>
    <property type="evidence" value="ECO:0007669"/>
    <property type="project" value="InterPro"/>
</dbReference>
<dbReference type="PANTHER" id="PTHR43344:SF2">
    <property type="entry name" value="PHOSPHOSERINE PHOSPHATASE"/>
    <property type="match status" value="1"/>
</dbReference>
<comment type="catalytic activity">
    <reaction evidence="13">
        <text>O-phospho-D-serine + H2O = D-serine + phosphate</text>
        <dbReference type="Rhea" id="RHEA:24873"/>
        <dbReference type="ChEBI" id="CHEBI:15377"/>
        <dbReference type="ChEBI" id="CHEBI:35247"/>
        <dbReference type="ChEBI" id="CHEBI:43474"/>
        <dbReference type="ChEBI" id="CHEBI:58680"/>
        <dbReference type="EC" id="3.1.3.3"/>
    </reaction>
</comment>
<feature type="active site" description="Proton donor" evidence="14">
    <location>
        <position position="9"/>
    </location>
</feature>
<comment type="similarity">
    <text evidence="3">Belongs to the HAD-like hydrolase superfamily. SerB family.</text>
</comment>
<dbReference type="InterPro" id="IPR004469">
    <property type="entry name" value="PSP"/>
</dbReference>
<evidence type="ECO:0000256" key="6">
    <source>
        <dbReference type="ARBA" id="ARBA00022605"/>
    </source>
</evidence>
<evidence type="ECO:0000256" key="1">
    <source>
        <dbReference type="ARBA" id="ARBA00001946"/>
    </source>
</evidence>
<organism evidence="15 16">
    <name type="scientific">Helicobacter felis (strain ATCC 49179 / CCUG 28539 / NCTC 12436 / CS1)</name>
    <dbReference type="NCBI Taxonomy" id="936155"/>
    <lineage>
        <taxon>Bacteria</taxon>
        <taxon>Pseudomonadati</taxon>
        <taxon>Campylobacterota</taxon>
        <taxon>Epsilonproteobacteria</taxon>
        <taxon>Campylobacterales</taxon>
        <taxon>Helicobacteraceae</taxon>
        <taxon>Helicobacter</taxon>
    </lineage>
</organism>
<dbReference type="STRING" id="936155.HFELIS_07660"/>
<dbReference type="SUPFAM" id="SSF56784">
    <property type="entry name" value="HAD-like"/>
    <property type="match status" value="1"/>
</dbReference>
<evidence type="ECO:0000256" key="4">
    <source>
        <dbReference type="ARBA" id="ARBA00012640"/>
    </source>
</evidence>
<dbReference type="InterPro" id="IPR036412">
    <property type="entry name" value="HAD-like_sf"/>
</dbReference>
<dbReference type="InterPro" id="IPR023214">
    <property type="entry name" value="HAD_sf"/>
</dbReference>
<gene>
    <name evidence="15" type="primary">serB</name>
    <name evidence="15" type="ordered locus">Hfelis_07660</name>
</gene>
<name>E7ABH1_HELFC</name>
<dbReference type="EC" id="3.1.3.3" evidence="4"/>
<dbReference type="Gene3D" id="3.40.50.1000">
    <property type="entry name" value="HAD superfamily/HAD-like"/>
    <property type="match status" value="1"/>
</dbReference>
<dbReference type="SFLD" id="SFLDF00029">
    <property type="entry name" value="phosphoserine_phosphatase"/>
    <property type="match status" value="1"/>
</dbReference>
<evidence type="ECO:0000256" key="5">
    <source>
        <dbReference type="ARBA" id="ARBA00015196"/>
    </source>
</evidence>
<dbReference type="RefSeq" id="WP_013469216.1">
    <property type="nucleotide sequence ID" value="NC_014810.2"/>
</dbReference>
<dbReference type="GeneID" id="36134788"/>
<evidence type="ECO:0000313" key="15">
    <source>
        <dbReference type="EMBL" id="CBY82850.1"/>
    </source>
</evidence>
<comment type="catalytic activity">
    <reaction evidence="12">
        <text>O-phospho-L-serine + H2O = L-serine + phosphate</text>
        <dbReference type="Rhea" id="RHEA:21208"/>
        <dbReference type="ChEBI" id="CHEBI:15377"/>
        <dbReference type="ChEBI" id="CHEBI:33384"/>
        <dbReference type="ChEBI" id="CHEBI:43474"/>
        <dbReference type="ChEBI" id="CHEBI:57524"/>
        <dbReference type="EC" id="3.1.3.3"/>
    </reaction>
</comment>
<keyword evidence="6" id="KW-0028">Amino-acid biosynthesis</keyword>
<feature type="active site" description="Nucleophile" evidence="14">
    <location>
        <position position="7"/>
    </location>
</feature>
<keyword evidence="7" id="KW-0479">Metal-binding</keyword>
<proteinExistence type="inferred from homology"/>
<dbReference type="HOGENOM" id="CLU_036368_4_3_7"/>
<evidence type="ECO:0000256" key="12">
    <source>
        <dbReference type="ARBA" id="ARBA00048138"/>
    </source>
</evidence>
<reference evidence="15 16" key="1">
    <citation type="journal article" date="2011" name="Genome Biol. Evol.">
        <title>Comparative whole genome sequence analysis of the carcinogenic bacterial model pathogen Helicobacter felis.</title>
        <authorList>
            <person name="Arnold I.C."/>
            <person name="Zigova Z."/>
            <person name="Holden M."/>
            <person name="Lawley T.D."/>
            <person name="Rad R."/>
            <person name="Dougan G."/>
            <person name="Falkow S."/>
            <person name="Bentley S.D."/>
            <person name="Muller A."/>
        </authorList>
    </citation>
    <scope>NUCLEOTIDE SEQUENCE [LARGE SCALE GENOMIC DNA]</scope>
    <source>
        <strain evidence="16">ATCC 49179 / CCUG 28539 / NCTC 12436 / CS1</strain>
    </source>
</reference>
<sequence length="206" mass="22405">MKLAVFDFDSTLVDAETLEVLGEVYGVGEQIKSVTTQAMEGKADFYTSLISRVALLKGMDIHTAKKACESLPLHQGAKEVVQGLHALGYKVVCFSGGFKWATGYFKEKLGLDADFSNTLHVSAGRLTGEVSGPMMRSDSKAEMLASLQELLQVEHTLAIGDGANDISMFKLADLSIAFNAKEITKEHADIIARSLDLREILEYLKA</sequence>
<dbReference type="GO" id="GO:0006564">
    <property type="term" value="P:L-serine biosynthetic process"/>
    <property type="evidence" value="ECO:0007669"/>
    <property type="project" value="UniProtKB-KW"/>
</dbReference>
<dbReference type="SFLD" id="SFLDG01136">
    <property type="entry name" value="C1.6:_Phosphoserine_Phosphatas"/>
    <property type="match status" value="1"/>
</dbReference>
<dbReference type="Proteomes" id="UP000007934">
    <property type="component" value="Chromosome"/>
</dbReference>
<protein>
    <recommendedName>
        <fullName evidence="5">Phosphoserine phosphatase</fullName>
        <ecNumber evidence="4">3.1.3.3</ecNumber>
    </recommendedName>
    <alternativeName>
        <fullName evidence="11">O-phosphoserine phosphohydrolase</fullName>
    </alternativeName>
</protein>
<dbReference type="GO" id="GO:0005737">
    <property type="term" value="C:cytoplasm"/>
    <property type="evidence" value="ECO:0007669"/>
    <property type="project" value="TreeGrafter"/>
</dbReference>
<evidence type="ECO:0000256" key="3">
    <source>
        <dbReference type="ARBA" id="ARBA00009184"/>
    </source>
</evidence>
<comment type="cofactor">
    <cofactor evidence="1">
        <name>Mg(2+)</name>
        <dbReference type="ChEBI" id="CHEBI:18420"/>
    </cofactor>
</comment>